<evidence type="ECO:0000313" key="2">
    <source>
        <dbReference type="EMBL" id="KAG8502305.1"/>
    </source>
</evidence>
<dbReference type="Pfam" id="PF07727">
    <property type="entry name" value="RVT_2"/>
    <property type="match status" value="1"/>
</dbReference>
<dbReference type="AlphaFoldDB" id="A0A8J5ZHZ0"/>
<keyword evidence="3" id="KW-1185">Reference proteome</keyword>
<dbReference type="PANTHER" id="PTHR11439:SF467">
    <property type="entry name" value="INTEGRASE CATALYTIC DOMAIN-CONTAINING PROTEIN"/>
    <property type="match status" value="1"/>
</dbReference>
<reference evidence="2 3" key="1">
    <citation type="journal article" date="2021" name="bioRxiv">
        <title>The Gossypium anomalum genome as a resource for cotton improvement and evolutionary analysis of hybrid incompatibility.</title>
        <authorList>
            <person name="Grover C.E."/>
            <person name="Yuan D."/>
            <person name="Arick M.A."/>
            <person name="Miller E.R."/>
            <person name="Hu G."/>
            <person name="Peterson D.G."/>
            <person name="Wendel J.F."/>
            <person name="Udall J.A."/>
        </authorList>
    </citation>
    <scope>NUCLEOTIDE SEQUENCE [LARGE SCALE GENOMIC DNA]</scope>
    <source>
        <strain evidence="2">JFW-Udall</strain>
        <tissue evidence="2">Leaf</tissue>
    </source>
</reference>
<comment type="caution">
    <text evidence="2">The sequence shown here is derived from an EMBL/GenBank/DDBJ whole genome shotgun (WGS) entry which is preliminary data.</text>
</comment>
<dbReference type="InterPro" id="IPR043502">
    <property type="entry name" value="DNA/RNA_pol_sf"/>
</dbReference>
<organism evidence="2 3">
    <name type="scientific">Gossypium anomalum</name>
    <dbReference type="NCBI Taxonomy" id="47600"/>
    <lineage>
        <taxon>Eukaryota</taxon>
        <taxon>Viridiplantae</taxon>
        <taxon>Streptophyta</taxon>
        <taxon>Embryophyta</taxon>
        <taxon>Tracheophyta</taxon>
        <taxon>Spermatophyta</taxon>
        <taxon>Magnoliopsida</taxon>
        <taxon>eudicotyledons</taxon>
        <taxon>Gunneridae</taxon>
        <taxon>Pentapetalae</taxon>
        <taxon>rosids</taxon>
        <taxon>malvids</taxon>
        <taxon>Malvales</taxon>
        <taxon>Malvaceae</taxon>
        <taxon>Malvoideae</taxon>
        <taxon>Gossypium</taxon>
    </lineage>
</organism>
<accession>A0A8J5ZHZ0</accession>
<dbReference type="InterPro" id="IPR013103">
    <property type="entry name" value="RVT_2"/>
</dbReference>
<dbReference type="CDD" id="cd09272">
    <property type="entry name" value="RNase_HI_RT_Ty1"/>
    <property type="match status" value="1"/>
</dbReference>
<protein>
    <recommendedName>
        <fullName evidence="1">Reverse transcriptase Ty1/copia-type domain-containing protein</fullName>
    </recommendedName>
</protein>
<dbReference type="PANTHER" id="PTHR11439">
    <property type="entry name" value="GAG-POL-RELATED RETROTRANSPOSON"/>
    <property type="match status" value="1"/>
</dbReference>
<sequence length="361" mass="40677">MAPPPLARFRPDLQRSVNPWTGGANIDQIDTRNRLVVKHVGAVGARFGPAQSIGLLYVLVYVDDIIIIGNDSRVIDRFVAQLNDTFSLKDLGKLSYFLGIEVNYGSDGVFLTQRKYVLDLLKRASMDRSNSLPTPMVTTSKLSVSEGSPVEDEHRYRSIVGALQYVVITRPDIAYSVNKVFQFMHRPLDVHFKAVKRIFRYLQGTLNYGLQFTRTSKFLLEGYSDASWGSDIDDRRSTSGFCVFLEYRSIAHVTAEMVWIQSLLTELCVPVKHKAMIWCDSSAAVAVAGNPVMHSKFKHVELDLFFVREKVVSGQFQVGHVPASDQIADILMKPLLEPLFTKFHRQLRVGITTESSKEVRS</sequence>
<dbReference type="Proteomes" id="UP000701853">
    <property type="component" value="Chromosome 1"/>
</dbReference>
<feature type="domain" description="Reverse transcriptase Ty1/copia-type" evidence="1">
    <location>
        <begin position="55"/>
        <end position="137"/>
    </location>
</feature>
<dbReference type="EMBL" id="JAHUZN010000001">
    <property type="protein sequence ID" value="KAG8502305.1"/>
    <property type="molecule type" value="Genomic_DNA"/>
</dbReference>
<dbReference type="OrthoDB" id="998579at2759"/>
<evidence type="ECO:0000259" key="1">
    <source>
        <dbReference type="Pfam" id="PF07727"/>
    </source>
</evidence>
<proteinExistence type="predicted"/>
<gene>
    <name evidence="2" type="ORF">CXB51_002012</name>
</gene>
<name>A0A8J5ZHZ0_9ROSI</name>
<dbReference type="SUPFAM" id="SSF56672">
    <property type="entry name" value="DNA/RNA polymerases"/>
    <property type="match status" value="1"/>
</dbReference>
<evidence type="ECO:0000313" key="3">
    <source>
        <dbReference type="Proteomes" id="UP000701853"/>
    </source>
</evidence>